<sequence length="187" mass="20514">MTKEGRHQIENTPLGQSEAWTHDLGMPACALRGMSATRYPAAPIGLSAVHDSMSRDSARSCEAPSPMLLSLSAIPDSGLLDTARQTPLPLPFQRSRHFPCPSRAVAVSLYVQSLKCRLFTDSGSHILDHLTRRSSPTSRAHRDTAKLTMSGTFAATTSRQEQQKRCRAVAPGVHCAVNRSVWCTRYR</sequence>
<comment type="caution">
    <text evidence="1">The sequence shown here is derived from an EMBL/GenBank/DDBJ whole genome shotgun (WGS) entry which is preliminary data.</text>
</comment>
<name>A0ABR3W7J7_9PEZI</name>
<evidence type="ECO:0000313" key="1">
    <source>
        <dbReference type="EMBL" id="KAL1855240.1"/>
    </source>
</evidence>
<dbReference type="EMBL" id="JAZHXJ010000638">
    <property type="protein sequence ID" value="KAL1855240.1"/>
    <property type="molecule type" value="Genomic_DNA"/>
</dbReference>
<evidence type="ECO:0000313" key="2">
    <source>
        <dbReference type="Proteomes" id="UP001586593"/>
    </source>
</evidence>
<gene>
    <name evidence="1" type="ORF">VTK73DRAFT_8592</name>
</gene>
<accession>A0ABR3W7J7</accession>
<protein>
    <submittedName>
        <fullName evidence="1">Uncharacterized protein</fullName>
    </submittedName>
</protein>
<organism evidence="1 2">
    <name type="scientific">Phialemonium thermophilum</name>
    <dbReference type="NCBI Taxonomy" id="223376"/>
    <lineage>
        <taxon>Eukaryota</taxon>
        <taxon>Fungi</taxon>
        <taxon>Dikarya</taxon>
        <taxon>Ascomycota</taxon>
        <taxon>Pezizomycotina</taxon>
        <taxon>Sordariomycetes</taxon>
        <taxon>Sordariomycetidae</taxon>
        <taxon>Cephalothecales</taxon>
        <taxon>Cephalothecaceae</taxon>
        <taxon>Phialemonium</taxon>
    </lineage>
</organism>
<dbReference type="Proteomes" id="UP001586593">
    <property type="component" value="Unassembled WGS sequence"/>
</dbReference>
<proteinExistence type="predicted"/>
<keyword evidence="2" id="KW-1185">Reference proteome</keyword>
<reference evidence="1 2" key="1">
    <citation type="journal article" date="2024" name="Commun. Biol.">
        <title>Comparative genomic analysis of thermophilic fungi reveals convergent evolutionary adaptations and gene losses.</title>
        <authorList>
            <person name="Steindorff A.S."/>
            <person name="Aguilar-Pontes M.V."/>
            <person name="Robinson A.J."/>
            <person name="Andreopoulos B."/>
            <person name="LaButti K."/>
            <person name="Kuo A."/>
            <person name="Mondo S."/>
            <person name="Riley R."/>
            <person name="Otillar R."/>
            <person name="Haridas S."/>
            <person name="Lipzen A."/>
            <person name="Grimwood J."/>
            <person name="Schmutz J."/>
            <person name="Clum A."/>
            <person name="Reid I.D."/>
            <person name="Moisan M.C."/>
            <person name="Butler G."/>
            <person name="Nguyen T.T.M."/>
            <person name="Dewar K."/>
            <person name="Conant G."/>
            <person name="Drula E."/>
            <person name="Henrissat B."/>
            <person name="Hansel C."/>
            <person name="Singer S."/>
            <person name="Hutchinson M.I."/>
            <person name="de Vries R.P."/>
            <person name="Natvig D.O."/>
            <person name="Powell A.J."/>
            <person name="Tsang A."/>
            <person name="Grigoriev I.V."/>
        </authorList>
    </citation>
    <scope>NUCLEOTIDE SEQUENCE [LARGE SCALE GENOMIC DNA]</scope>
    <source>
        <strain evidence="1 2">ATCC 24622</strain>
    </source>
</reference>